<dbReference type="GO" id="GO:0000076">
    <property type="term" value="P:DNA replication checkpoint signaling"/>
    <property type="evidence" value="ECO:0007669"/>
    <property type="project" value="TreeGrafter"/>
</dbReference>
<dbReference type="InterPro" id="IPR036412">
    <property type="entry name" value="HAD-like_sf"/>
</dbReference>
<comment type="caution">
    <text evidence="3">The sequence shown here is derived from an EMBL/GenBank/DDBJ whole genome shotgun (WGS) entry which is preliminary data.</text>
</comment>
<dbReference type="InterPro" id="IPR045173">
    <property type="entry name" value="Cdt1"/>
</dbReference>
<evidence type="ECO:0000256" key="1">
    <source>
        <dbReference type="SAM" id="MobiDB-lite"/>
    </source>
</evidence>
<protein>
    <submittedName>
        <fullName evidence="3">CDT1-like protein a- chloroplastic</fullName>
    </submittedName>
</protein>
<dbReference type="GO" id="GO:0000278">
    <property type="term" value="P:mitotic cell cycle"/>
    <property type="evidence" value="ECO:0007669"/>
    <property type="project" value="TreeGrafter"/>
</dbReference>
<dbReference type="SMART" id="SM01075">
    <property type="entry name" value="CDT1"/>
    <property type="match status" value="1"/>
</dbReference>
<name>A0A9N7N185_STRHE</name>
<dbReference type="Pfam" id="PF08839">
    <property type="entry name" value="CDT1"/>
    <property type="match status" value="1"/>
</dbReference>
<feature type="compositionally biased region" description="Low complexity" evidence="1">
    <location>
        <begin position="1"/>
        <end position="12"/>
    </location>
</feature>
<dbReference type="GO" id="GO:0070182">
    <property type="term" value="F:DNA polymerase binding"/>
    <property type="evidence" value="ECO:0007669"/>
    <property type="project" value="TreeGrafter"/>
</dbReference>
<dbReference type="Pfam" id="PF03031">
    <property type="entry name" value="NIF"/>
    <property type="match status" value="1"/>
</dbReference>
<dbReference type="GO" id="GO:0003677">
    <property type="term" value="F:DNA binding"/>
    <property type="evidence" value="ECO:0007669"/>
    <property type="project" value="InterPro"/>
</dbReference>
<dbReference type="InterPro" id="IPR004274">
    <property type="entry name" value="FCP1_dom"/>
</dbReference>
<sequence length="455" mass="52284">MDAAKSPPSASPRSKKQSHSPAPSDNKARKVPESDPNPWGVKTPSKPADPPRRLCNRRAAMSIKEIREAAMKLRGRRSDPPEPIEPVVESKVESVAKPNKPSGSEIKLPEKYELLDKFFNSLDSSIRLLQLKGSAPVFANICPQVESLTDRRFTYSHLAQLKFIMPKAIMLEKVLRHDERTSCMRPDLRITLNVEAVKSKNNSQSLGGNLREELSFQYTSSPLQPCPERESTELHLAVRRGRRICRPSIRLTYSRKRKRGRQGLQWGWGIGRKVLPLNQNKSRAEHQCSVAIWSSKMRKNVDPILIEMSQKMRRQLTEELKFVWGQDKCKKTSSFLKDNPEKPVMFKELEQFWRVFESYDTTNTVLVDDSPYKLFLNPLHNAIFLKTYNGSVHDNYLDLEGKFVNYLTKLADADDVQSYIRQNPIDYENIKQGSEEWNYNIAIADCFRLGANELH</sequence>
<dbReference type="OrthoDB" id="1711508at2759"/>
<dbReference type="GO" id="GO:0071163">
    <property type="term" value="P:DNA replication preinitiation complex assembly"/>
    <property type="evidence" value="ECO:0007669"/>
    <property type="project" value="InterPro"/>
</dbReference>
<dbReference type="PANTHER" id="PTHR28637">
    <property type="entry name" value="DNA REPLICATION FACTOR CDT1"/>
    <property type="match status" value="1"/>
</dbReference>
<evidence type="ECO:0000313" key="3">
    <source>
        <dbReference type="EMBL" id="CAA0823982.1"/>
    </source>
</evidence>
<dbReference type="InterPro" id="IPR023214">
    <property type="entry name" value="HAD_sf"/>
</dbReference>
<feature type="region of interest" description="Disordered" evidence="1">
    <location>
        <begin position="1"/>
        <end position="61"/>
    </location>
</feature>
<dbReference type="SUPFAM" id="SSF56784">
    <property type="entry name" value="HAD-like"/>
    <property type="match status" value="1"/>
</dbReference>
<dbReference type="Gene3D" id="3.40.50.1000">
    <property type="entry name" value="HAD superfamily/HAD-like"/>
    <property type="match status" value="1"/>
</dbReference>
<dbReference type="InterPro" id="IPR036390">
    <property type="entry name" value="WH_DNA-bd_sf"/>
</dbReference>
<organism evidence="3 4">
    <name type="scientific">Striga hermonthica</name>
    <name type="common">Purple witchweed</name>
    <name type="synonym">Buchnera hermonthica</name>
    <dbReference type="NCBI Taxonomy" id="68872"/>
    <lineage>
        <taxon>Eukaryota</taxon>
        <taxon>Viridiplantae</taxon>
        <taxon>Streptophyta</taxon>
        <taxon>Embryophyta</taxon>
        <taxon>Tracheophyta</taxon>
        <taxon>Spermatophyta</taxon>
        <taxon>Magnoliopsida</taxon>
        <taxon>eudicotyledons</taxon>
        <taxon>Gunneridae</taxon>
        <taxon>Pentapetalae</taxon>
        <taxon>asterids</taxon>
        <taxon>lamiids</taxon>
        <taxon>Lamiales</taxon>
        <taxon>Orobanchaceae</taxon>
        <taxon>Buchnereae</taxon>
        <taxon>Striga</taxon>
    </lineage>
</organism>
<dbReference type="Proteomes" id="UP001153555">
    <property type="component" value="Unassembled WGS sequence"/>
</dbReference>
<dbReference type="InterPro" id="IPR014939">
    <property type="entry name" value="CDT1_Gemini-bd-like"/>
</dbReference>
<feature type="region of interest" description="Disordered" evidence="1">
    <location>
        <begin position="73"/>
        <end position="103"/>
    </location>
</feature>
<dbReference type="AlphaFoldDB" id="A0A9N7N185"/>
<gene>
    <name evidence="3" type="ORF">SHERM_21113</name>
</gene>
<evidence type="ECO:0000313" key="4">
    <source>
        <dbReference type="Proteomes" id="UP001153555"/>
    </source>
</evidence>
<dbReference type="EMBL" id="CACSLK010024540">
    <property type="protein sequence ID" value="CAA0823982.1"/>
    <property type="molecule type" value="Genomic_DNA"/>
</dbReference>
<dbReference type="PANTHER" id="PTHR28637:SF1">
    <property type="entry name" value="DNA REPLICATION FACTOR CDT1"/>
    <property type="match status" value="1"/>
</dbReference>
<accession>A0A9N7N185</accession>
<dbReference type="CDD" id="cd08674">
    <property type="entry name" value="Cdt1_m"/>
    <property type="match status" value="1"/>
</dbReference>
<dbReference type="GO" id="GO:0030174">
    <property type="term" value="P:regulation of DNA-templated DNA replication initiation"/>
    <property type="evidence" value="ECO:0007669"/>
    <property type="project" value="InterPro"/>
</dbReference>
<feature type="domain" description="CDT1 Geminin-binding" evidence="2">
    <location>
        <begin position="108"/>
        <end position="228"/>
    </location>
</feature>
<proteinExistence type="predicted"/>
<keyword evidence="4" id="KW-1185">Reference proteome</keyword>
<dbReference type="SUPFAM" id="SSF46785">
    <property type="entry name" value="Winged helix' DNA-binding domain"/>
    <property type="match status" value="1"/>
</dbReference>
<dbReference type="GO" id="GO:0005634">
    <property type="term" value="C:nucleus"/>
    <property type="evidence" value="ECO:0007669"/>
    <property type="project" value="TreeGrafter"/>
</dbReference>
<reference evidence="3" key="1">
    <citation type="submission" date="2019-12" db="EMBL/GenBank/DDBJ databases">
        <authorList>
            <person name="Scholes J."/>
        </authorList>
    </citation>
    <scope>NUCLEOTIDE SEQUENCE</scope>
</reference>
<evidence type="ECO:0000259" key="2">
    <source>
        <dbReference type="SMART" id="SM01075"/>
    </source>
</evidence>